<comment type="caution">
    <text evidence="1">The sequence shown here is derived from an EMBL/GenBank/DDBJ whole genome shotgun (WGS) entry which is preliminary data.</text>
</comment>
<gene>
    <name evidence="1" type="ORF">BDZ83DRAFT_748187</name>
</gene>
<evidence type="ECO:0000313" key="2">
    <source>
        <dbReference type="Proteomes" id="UP001244207"/>
    </source>
</evidence>
<evidence type="ECO:0000313" key="1">
    <source>
        <dbReference type="EMBL" id="KAK1729412.1"/>
    </source>
</evidence>
<dbReference type="EMBL" id="JAHMHS010000011">
    <property type="protein sequence ID" value="KAK1729412.1"/>
    <property type="molecule type" value="Genomic_DNA"/>
</dbReference>
<reference evidence="1" key="1">
    <citation type="submission" date="2021-12" db="EMBL/GenBank/DDBJ databases">
        <title>Comparative genomics, transcriptomics and evolutionary studies reveal genomic signatures of adaptation to plant cell wall in hemibiotrophic fungi.</title>
        <authorList>
            <consortium name="DOE Joint Genome Institute"/>
            <person name="Baroncelli R."/>
            <person name="Diaz J.F."/>
            <person name="Benocci T."/>
            <person name="Peng M."/>
            <person name="Battaglia E."/>
            <person name="Haridas S."/>
            <person name="Andreopoulos W."/>
            <person name="Labutti K."/>
            <person name="Pangilinan J."/>
            <person name="Floch G.L."/>
            <person name="Makela M.R."/>
            <person name="Henrissat B."/>
            <person name="Grigoriev I.V."/>
            <person name="Crouch J.A."/>
            <person name="De Vries R.P."/>
            <person name="Sukno S.A."/>
            <person name="Thon M.R."/>
        </authorList>
    </citation>
    <scope>NUCLEOTIDE SEQUENCE</scope>
    <source>
        <strain evidence="1">CBS 112980</strain>
    </source>
</reference>
<accession>A0AAD9CZL5</accession>
<protein>
    <submittedName>
        <fullName evidence="1">Uncharacterized protein</fullName>
    </submittedName>
</protein>
<dbReference type="GeneID" id="85397474"/>
<dbReference type="AlphaFoldDB" id="A0AAD9CZL5"/>
<dbReference type="Proteomes" id="UP001244207">
    <property type="component" value="Unassembled WGS sequence"/>
</dbReference>
<dbReference type="RefSeq" id="XP_060369467.1">
    <property type="nucleotide sequence ID" value="XM_060513576.1"/>
</dbReference>
<proteinExistence type="predicted"/>
<name>A0AAD9CZL5_GLOAC</name>
<keyword evidence="2" id="KW-1185">Reference proteome</keyword>
<sequence>MLPPADVDDPAPLFFWAGGTTEPDRLFDNDTFDLFDEPEAAISSNRADFFMSQVDYEFALPVNEGQHAALWHPLETIISDWIQLIRMEKDKVTPHDTPYQFGSEQIGGRWEWRPYGDAQRQSQSGILLTPAVLDTASVPDGFARALPPRARRPRSRHVAPGLAVPPADAAKFTSIQRFAQKQQPGLEDIPPICLFPAAQSDLEADVTGSLGPFPDHSDLSRVHAGIYSESVSRKSYGNAEEGFWLLLPFSFQGYVGDEGGVAGARKSDRSFVEAGRVAELF</sequence>
<organism evidence="1 2">
    <name type="scientific">Glomerella acutata</name>
    <name type="common">Colletotrichum acutatum</name>
    <dbReference type="NCBI Taxonomy" id="27357"/>
    <lineage>
        <taxon>Eukaryota</taxon>
        <taxon>Fungi</taxon>
        <taxon>Dikarya</taxon>
        <taxon>Ascomycota</taxon>
        <taxon>Pezizomycotina</taxon>
        <taxon>Sordariomycetes</taxon>
        <taxon>Hypocreomycetidae</taxon>
        <taxon>Glomerellales</taxon>
        <taxon>Glomerellaceae</taxon>
        <taxon>Colletotrichum</taxon>
        <taxon>Colletotrichum acutatum species complex</taxon>
    </lineage>
</organism>